<feature type="coiled-coil region" evidence="1">
    <location>
        <begin position="178"/>
        <end position="208"/>
    </location>
</feature>
<keyword evidence="1" id="KW-0175">Coiled coil</keyword>
<proteinExistence type="predicted"/>
<evidence type="ECO:0000313" key="5">
    <source>
        <dbReference type="Proteomes" id="UP000886725"/>
    </source>
</evidence>
<evidence type="ECO:0000256" key="3">
    <source>
        <dbReference type="SAM" id="Phobius"/>
    </source>
</evidence>
<gene>
    <name evidence="4" type="ORF">IAC85_00485</name>
</gene>
<reference evidence="4" key="2">
    <citation type="journal article" date="2021" name="PeerJ">
        <title>Extensive microbial diversity within the chicken gut microbiome revealed by metagenomics and culture.</title>
        <authorList>
            <person name="Gilroy R."/>
            <person name="Ravi A."/>
            <person name="Getino M."/>
            <person name="Pursley I."/>
            <person name="Horton D.L."/>
            <person name="Alikhan N.F."/>
            <person name="Baker D."/>
            <person name="Gharbi K."/>
            <person name="Hall N."/>
            <person name="Watson M."/>
            <person name="Adriaenssens E.M."/>
            <person name="Foster-Nyarko E."/>
            <person name="Jarju S."/>
            <person name="Secka A."/>
            <person name="Antonio M."/>
            <person name="Oren A."/>
            <person name="Chaudhuri R.R."/>
            <person name="La Ragione R."/>
            <person name="Hildebrand F."/>
            <person name="Pallen M.J."/>
        </authorList>
    </citation>
    <scope>NUCLEOTIDE SEQUENCE</scope>
    <source>
        <strain evidence="4">CHK165-10780</strain>
    </source>
</reference>
<feature type="transmembrane region" description="Helical" evidence="3">
    <location>
        <begin position="134"/>
        <end position="152"/>
    </location>
</feature>
<organism evidence="4 5">
    <name type="scientific">Candidatus Faecenecus gallistercoris</name>
    <dbReference type="NCBI Taxonomy" id="2840793"/>
    <lineage>
        <taxon>Bacteria</taxon>
        <taxon>Bacillati</taxon>
        <taxon>Bacillota</taxon>
        <taxon>Bacillota incertae sedis</taxon>
        <taxon>Candidatus Faecenecus</taxon>
    </lineage>
</organism>
<dbReference type="AlphaFoldDB" id="A0A9D0YXR6"/>
<dbReference type="EMBL" id="DVFU01000012">
    <property type="protein sequence ID" value="HIQ64196.1"/>
    <property type="molecule type" value="Genomic_DNA"/>
</dbReference>
<comment type="caution">
    <text evidence="4">The sequence shown here is derived from an EMBL/GenBank/DDBJ whole genome shotgun (WGS) entry which is preliminary data.</text>
</comment>
<dbReference type="Proteomes" id="UP000886725">
    <property type="component" value="Unassembled WGS sequence"/>
</dbReference>
<feature type="compositionally biased region" description="Basic and acidic residues" evidence="2">
    <location>
        <begin position="247"/>
        <end position="271"/>
    </location>
</feature>
<evidence type="ECO:0000313" key="4">
    <source>
        <dbReference type="EMBL" id="HIQ64196.1"/>
    </source>
</evidence>
<name>A0A9D0YXR6_9FIRM</name>
<sequence length="295" mass="34369">MKMELDFNQVKKNYENLNLTKQDFAEFASSVYLDSPQKSTVVLSDEEKKEKFIYYRSLLEEYKKTIPTLQMQRENLNCQLKEHNRYGKQLKQDYESMFPKYKESFDKALDTLFPHFVRPFRRWAKKLFHRHPKAGPAIYFGSLAIIIAIPVLRSLGSFVFFAGMFSEVFYAMKGKFFLKEYAENKKQADQLNKRLNQILAETEQLQKVNSLASKNVMLNKMVLNLAKSNVKTCQNLIHKLLESDSALDDKTKEKSEQVTDTSTRDDTKEVSQESSHPKVLQKGISKPKQSDKEST</sequence>
<keyword evidence="3" id="KW-0812">Transmembrane</keyword>
<protein>
    <submittedName>
        <fullName evidence="4">Uncharacterized protein</fullName>
    </submittedName>
</protein>
<evidence type="ECO:0000256" key="1">
    <source>
        <dbReference type="SAM" id="Coils"/>
    </source>
</evidence>
<accession>A0A9D0YXR6</accession>
<keyword evidence="3" id="KW-0472">Membrane</keyword>
<feature type="coiled-coil region" evidence="1">
    <location>
        <begin position="59"/>
        <end position="93"/>
    </location>
</feature>
<reference evidence="4" key="1">
    <citation type="submission" date="2020-10" db="EMBL/GenBank/DDBJ databases">
        <authorList>
            <person name="Gilroy R."/>
        </authorList>
    </citation>
    <scope>NUCLEOTIDE SEQUENCE</scope>
    <source>
        <strain evidence="4">CHK165-10780</strain>
    </source>
</reference>
<keyword evidence="3" id="KW-1133">Transmembrane helix</keyword>
<evidence type="ECO:0000256" key="2">
    <source>
        <dbReference type="SAM" id="MobiDB-lite"/>
    </source>
</evidence>
<feature type="region of interest" description="Disordered" evidence="2">
    <location>
        <begin position="247"/>
        <end position="295"/>
    </location>
</feature>